<keyword evidence="3 4" id="KW-0269">Exonuclease</keyword>
<keyword evidence="4" id="KW-0255">Endonuclease</keyword>
<gene>
    <name evidence="4" type="primary">sbcD</name>
    <name evidence="6" type="ordered locus">Rmar_0273</name>
</gene>
<dbReference type="InterPro" id="IPR004843">
    <property type="entry name" value="Calcineurin-like_PHP"/>
</dbReference>
<dbReference type="HOGENOM" id="CLU_038682_0_0_10"/>
<comment type="similarity">
    <text evidence="4">Belongs to the SbcD family.</text>
</comment>
<evidence type="ECO:0000313" key="7">
    <source>
        <dbReference type="Proteomes" id="UP000002221"/>
    </source>
</evidence>
<accession>D0MDI6</accession>
<keyword evidence="4" id="KW-0233">DNA recombination</keyword>
<keyword evidence="4" id="KW-0235">DNA replication</keyword>
<proteinExistence type="inferred from homology"/>
<comment type="function">
    <text evidence="4">SbcCD cleaves DNA hairpin structures. These structures can inhibit DNA replication and are intermediates in certain DNA recombination reactions. The complex acts as a 3'-&gt;5' double strand exonuclease that can open hairpins. It also has a 5' single-strand endonuclease activity.</text>
</comment>
<dbReference type="OrthoDB" id="9773856at2"/>
<keyword evidence="7" id="KW-1185">Reference proteome</keyword>
<dbReference type="GO" id="GO:0008408">
    <property type="term" value="F:3'-5' exonuclease activity"/>
    <property type="evidence" value="ECO:0007669"/>
    <property type="project" value="InterPro"/>
</dbReference>
<dbReference type="eggNOG" id="COG0420">
    <property type="taxonomic scope" value="Bacteria"/>
</dbReference>
<keyword evidence="1 4" id="KW-0540">Nuclease</keyword>
<dbReference type="InterPro" id="IPR050535">
    <property type="entry name" value="DNA_Repair-Maintenance_Comp"/>
</dbReference>
<dbReference type="GO" id="GO:0006260">
    <property type="term" value="P:DNA replication"/>
    <property type="evidence" value="ECO:0007669"/>
    <property type="project" value="UniProtKB-KW"/>
</dbReference>
<comment type="subunit">
    <text evidence="4">Heterodimer of SbcC and SbcD.</text>
</comment>
<dbReference type="SUPFAM" id="SSF56300">
    <property type="entry name" value="Metallo-dependent phosphatases"/>
    <property type="match status" value="1"/>
</dbReference>
<sequence>MKILHTADIHLGITTYGRVDPSTGLNTRLQDFRRAFEFMVEQALAEDVDLFLFCGDAFRNPDPSPTEQTIFAECLQPLTERGIPIVLLVGNHDHPVTFGRASSIDIFRYLEGQARVFRRPEVATIQTKSGPLQLIALPWPVRSLLLSREEFRQKSASEVREVIEQLYVEYVQKAVERLDPSLPTVLAGHFSVQGAELSGSERTSLIAHEPKFTVGQLALPPIDYVALGHIHRHQNLNPDGIPVVYSSSIERVTFRETDDPKGFVLVEIQSDGPRKQTRYRFVETPARRFVDLHIDARDSDDPTERILNAIARAPVADAIVRVRYQVDEDQVARVDVRRIREALRTAAHIAGVERTVTPVVRERRTIVERDSSLREALSRYIDQHEKLHPLREQLIEAALALEARLEAGRLPE</sequence>
<name>D0MDI6_RHOM4</name>
<evidence type="ECO:0000256" key="3">
    <source>
        <dbReference type="ARBA" id="ARBA00022839"/>
    </source>
</evidence>
<organism evidence="6 7">
    <name type="scientific">Rhodothermus marinus (strain ATCC 43812 / DSM 4252 / R-10)</name>
    <name type="common">Rhodothermus obamensis</name>
    <dbReference type="NCBI Taxonomy" id="518766"/>
    <lineage>
        <taxon>Bacteria</taxon>
        <taxon>Pseudomonadati</taxon>
        <taxon>Rhodothermota</taxon>
        <taxon>Rhodothermia</taxon>
        <taxon>Rhodothermales</taxon>
        <taxon>Rhodothermaceae</taxon>
        <taxon>Rhodothermus</taxon>
    </lineage>
</organism>
<keyword evidence="2 4" id="KW-0378">Hydrolase</keyword>
<evidence type="ECO:0000256" key="1">
    <source>
        <dbReference type="ARBA" id="ARBA00022722"/>
    </source>
</evidence>
<evidence type="ECO:0000256" key="4">
    <source>
        <dbReference type="RuleBase" id="RU363069"/>
    </source>
</evidence>
<dbReference type="STRING" id="518766.Rmar_0273"/>
<dbReference type="PANTHER" id="PTHR30337">
    <property type="entry name" value="COMPONENT OF ATP-DEPENDENT DSDNA EXONUCLEASE"/>
    <property type="match status" value="1"/>
</dbReference>
<dbReference type="PANTHER" id="PTHR30337:SF0">
    <property type="entry name" value="NUCLEASE SBCCD SUBUNIT D"/>
    <property type="match status" value="1"/>
</dbReference>
<dbReference type="NCBIfam" id="TIGR00619">
    <property type="entry name" value="sbcd"/>
    <property type="match status" value="1"/>
</dbReference>
<feature type="domain" description="Calcineurin-like phosphoesterase" evidence="5">
    <location>
        <begin position="1"/>
        <end position="232"/>
    </location>
</feature>
<protein>
    <recommendedName>
        <fullName evidence="4">Nuclease SbcCD subunit D</fullName>
    </recommendedName>
</protein>
<dbReference type="Pfam" id="PF00149">
    <property type="entry name" value="Metallophos"/>
    <property type="match status" value="1"/>
</dbReference>
<dbReference type="Proteomes" id="UP000002221">
    <property type="component" value="Chromosome"/>
</dbReference>
<dbReference type="AlphaFoldDB" id="D0MDI6"/>
<dbReference type="InterPro" id="IPR041796">
    <property type="entry name" value="Mre11_N"/>
</dbReference>
<dbReference type="GO" id="GO:0004519">
    <property type="term" value="F:endonuclease activity"/>
    <property type="evidence" value="ECO:0007669"/>
    <property type="project" value="UniProtKB-KW"/>
</dbReference>
<evidence type="ECO:0000256" key="2">
    <source>
        <dbReference type="ARBA" id="ARBA00022801"/>
    </source>
</evidence>
<dbReference type="InterPro" id="IPR004593">
    <property type="entry name" value="SbcD"/>
</dbReference>
<dbReference type="GO" id="GO:0006310">
    <property type="term" value="P:DNA recombination"/>
    <property type="evidence" value="ECO:0007669"/>
    <property type="project" value="UniProtKB-KW"/>
</dbReference>
<dbReference type="CDD" id="cd00840">
    <property type="entry name" value="MPP_Mre11_N"/>
    <property type="match status" value="1"/>
</dbReference>
<dbReference type="KEGG" id="rmr:Rmar_0273"/>
<dbReference type="RefSeq" id="WP_012842791.1">
    <property type="nucleotide sequence ID" value="NC_013501.1"/>
</dbReference>
<dbReference type="EMBL" id="CP001807">
    <property type="protein sequence ID" value="ACY47179.1"/>
    <property type="molecule type" value="Genomic_DNA"/>
</dbReference>
<reference evidence="6 7" key="1">
    <citation type="journal article" date="2009" name="Stand. Genomic Sci.">
        <title>Complete genome sequence of Rhodothermus marinus type strain (R-10).</title>
        <authorList>
            <person name="Nolan M."/>
            <person name="Tindall B.J."/>
            <person name="Pomrenke H."/>
            <person name="Lapidus A."/>
            <person name="Copeland A."/>
            <person name="Glavina Del Rio T."/>
            <person name="Lucas S."/>
            <person name="Chen F."/>
            <person name="Tice H."/>
            <person name="Cheng J.F."/>
            <person name="Saunders E."/>
            <person name="Han C."/>
            <person name="Bruce D."/>
            <person name="Goodwin L."/>
            <person name="Chain P."/>
            <person name="Pitluck S."/>
            <person name="Ovchinikova G."/>
            <person name="Pati A."/>
            <person name="Ivanova N."/>
            <person name="Mavromatis K."/>
            <person name="Chen A."/>
            <person name="Palaniappan K."/>
            <person name="Land M."/>
            <person name="Hauser L."/>
            <person name="Chang Y.J."/>
            <person name="Jeffries C.D."/>
            <person name="Brettin T."/>
            <person name="Goker M."/>
            <person name="Bristow J."/>
            <person name="Eisen J.A."/>
            <person name="Markowitz V."/>
            <person name="Hugenholtz P."/>
            <person name="Kyrpides N.C."/>
            <person name="Klenk H.P."/>
            <person name="Detter J.C."/>
        </authorList>
    </citation>
    <scope>NUCLEOTIDE SEQUENCE [LARGE SCALE GENOMIC DNA]</scope>
    <source>
        <strain evidence="7">ATCC 43812 / DSM 4252 / R-10</strain>
    </source>
</reference>
<evidence type="ECO:0000313" key="6">
    <source>
        <dbReference type="EMBL" id="ACY47179.1"/>
    </source>
</evidence>
<dbReference type="Gene3D" id="3.60.21.10">
    <property type="match status" value="1"/>
</dbReference>
<evidence type="ECO:0000259" key="5">
    <source>
        <dbReference type="Pfam" id="PF00149"/>
    </source>
</evidence>
<dbReference type="InterPro" id="IPR029052">
    <property type="entry name" value="Metallo-depent_PP-like"/>
</dbReference>